<evidence type="ECO:0000256" key="2">
    <source>
        <dbReference type="SAM" id="SignalP"/>
    </source>
</evidence>
<protein>
    <submittedName>
        <fullName evidence="3">TRAP transporter substrate-binding protein DctP</fullName>
    </submittedName>
</protein>
<reference evidence="3 4" key="1">
    <citation type="submission" date="2024-10" db="EMBL/GenBank/DDBJ databases">
        <title>The Natural Products Discovery Center: Release of the First 8490 Sequenced Strains for Exploring Actinobacteria Biosynthetic Diversity.</title>
        <authorList>
            <person name="Kalkreuter E."/>
            <person name="Kautsar S.A."/>
            <person name="Yang D."/>
            <person name="Bader C.D."/>
            <person name="Teijaro C.N."/>
            <person name="Fluegel L."/>
            <person name="Davis C.M."/>
            <person name="Simpson J.R."/>
            <person name="Lauterbach L."/>
            <person name="Steele A.D."/>
            <person name="Gui C."/>
            <person name="Meng S."/>
            <person name="Li G."/>
            <person name="Viehrig K."/>
            <person name="Ye F."/>
            <person name="Su P."/>
            <person name="Kiefer A.F."/>
            <person name="Nichols A."/>
            <person name="Cepeda A.J."/>
            <person name="Yan W."/>
            <person name="Fan B."/>
            <person name="Jiang Y."/>
            <person name="Adhikari A."/>
            <person name="Zheng C.-J."/>
            <person name="Schuster L."/>
            <person name="Cowan T.M."/>
            <person name="Smanski M.J."/>
            <person name="Chevrette M.G."/>
            <person name="De Carvalho L.P.S."/>
            <person name="Shen B."/>
        </authorList>
    </citation>
    <scope>NUCLEOTIDE SEQUENCE [LARGE SCALE GENOMIC DNA]</scope>
    <source>
        <strain evidence="3 4">NPDC077409</strain>
    </source>
</reference>
<dbReference type="Proteomes" id="UP001614338">
    <property type="component" value="Unassembled WGS sequence"/>
</dbReference>
<dbReference type="NCBIfam" id="NF037995">
    <property type="entry name" value="TRAP_S1"/>
    <property type="match status" value="1"/>
</dbReference>
<dbReference type="PANTHER" id="PTHR33376:SF4">
    <property type="entry name" value="SIALIC ACID-BINDING PERIPLASMIC PROTEIN SIAP"/>
    <property type="match status" value="1"/>
</dbReference>
<feature type="signal peptide" evidence="2">
    <location>
        <begin position="1"/>
        <end position="28"/>
    </location>
</feature>
<dbReference type="PANTHER" id="PTHR33376">
    <property type="match status" value="1"/>
</dbReference>
<keyword evidence="1 2" id="KW-0732">Signal</keyword>
<dbReference type="Pfam" id="PF03480">
    <property type="entry name" value="DctP"/>
    <property type="match status" value="1"/>
</dbReference>
<feature type="chain" id="PRO_5047424558" evidence="2">
    <location>
        <begin position="29"/>
        <end position="337"/>
    </location>
</feature>
<evidence type="ECO:0000256" key="1">
    <source>
        <dbReference type="ARBA" id="ARBA00022729"/>
    </source>
</evidence>
<gene>
    <name evidence="3" type="primary">dctP</name>
    <name evidence="3" type="ORF">ACIGG6_10625</name>
</gene>
<keyword evidence="4" id="KW-1185">Reference proteome</keyword>
<dbReference type="InterPro" id="IPR038404">
    <property type="entry name" value="TRAP_DctP_sf"/>
</dbReference>
<evidence type="ECO:0000313" key="3">
    <source>
        <dbReference type="EMBL" id="MFI8750444.1"/>
    </source>
</evidence>
<dbReference type="EMBL" id="JBITWC010000015">
    <property type="protein sequence ID" value="MFI8750444.1"/>
    <property type="molecule type" value="Genomic_DNA"/>
</dbReference>
<dbReference type="Gene3D" id="3.40.190.170">
    <property type="entry name" value="Bacterial extracellular solute-binding protein, family 7"/>
    <property type="match status" value="1"/>
</dbReference>
<name>A0ABW8BT93_9GAMM</name>
<accession>A0ABW8BT93</accession>
<dbReference type="RefSeq" id="WP_399844400.1">
    <property type="nucleotide sequence ID" value="NZ_JBITWC010000015.1"/>
</dbReference>
<organism evidence="3 4">
    <name type="scientific">Vreelandella lionensis</name>
    <dbReference type="NCBI Taxonomy" id="1144478"/>
    <lineage>
        <taxon>Bacteria</taxon>
        <taxon>Pseudomonadati</taxon>
        <taxon>Pseudomonadota</taxon>
        <taxon>Gammaproteobacteria</taxon>
        <taxon>Oceanospirillales</taxon>
        <taxon>Halomonadaceae</taxon>
        <taxon>Vreelandella</taxon>
    </lineage>
</organism>
<comment type="caution">
    <text evidence="3">The sequence shown here is derived from an EMBL/GenBank/DDBJ whole genome shotgun (WGS) entry which is preliminary data.</text>
</comment>
<sequence length="337" mass="37550">MNISTFATRTVTPVFGMLFMLSSAQLQAQETFELTFSTYLPPAYEYVWEPIEAFIEHVETESEGTVKINVFHSGQLFGAYEELPALSRGDIDITNMTGTYPGGTVEALTLFTMPFIFDDVNHMRRALKQGLLDLGMRQELEEQHDTHVLGVAPWDPYEFYTNGFAIDSVDDFADKTWATTGATDARALQLLGAAPTAMSSSELYLSFERGVIDGTPRPLLTGMGRSLYEVTDHLTLANFAIDTSILAVNAETWNALPENIQLILEEAAAIRDERQFEMVNEFIDSAVAEYETLGMTVTTLDDETIAQLASRTQTSIDEWVESVPNGEKYIELIEATR</sequence>
<proteinExistence type="predicted"/>
<evidence type="ECO:0000313" key="4">
    <source>
        <dbReference type="Proteomes" id="UP001614338"/>
    </source>
</evidence>
<dbReference type="InterPro" id="IPR018389">
    <property type="entry name" value="DctP_fam"/>
</dbReference>